<dbReference type="OrthoDB" id="10363321at2759"/>
<dbReference type="Proteomes" id="UP000737018">
    <property type="component" value="Unassembled WGS sequence"/>
</dbReference>
<dbReference type="EMBL" id="JRKL02004013">
    <property type="protein sequence ID" value="KAF3953578.1"/>
    <property type="molecule type" value="Genomic_DNA"/>
</dbReference>
<comment type="caution">
    <text evidence="1">The sequence shown here is derived from an EMBL/GenBank/DDBJ whole genome shotgun (WGS) entry which is preliminary data.</text>
</comment>
<keyword evidence="2" id="KW-1185">Reference proteome</keyword>
<evidence type="ECO:0000313" key="2">
    <source>
        <dbReference type="Proteomes" id="UP000737018"/>
    </source>
</evidence>
<gene>
    <name evidence="1" type="ORF">CMV_020993</name>
</gene>
<name>A0A8J4V9P5_9ROSI</name>
<sequence length="66" mass="7411">MLFTVSITQFILQLNEKPRESDTTASRQQLRVASYRGLGALHICILQCEGPKLLSRALNRGHDVNT</sequence>
<evidence type="ECO:0000313" key="1">
    <source>
        <dbReference type="EMBL" id="KAF3953578.1"/>
    </source>
</evidence>
<dbReference type="AlphaFoldDB" id="A0A8J4V9P5"/>
<proteinExistence type="predicted"/>
<reference evidence="1" key="1">
    <citation type="submission" date="2020-03" db="EMBL/GenBank/DDBJ databases">
        <title>Castanea mollissima Vanexum genome sequencing.</title>
        <authorList>
            <person name="Staton M."/>
        </authorList>
    </citation>
    <scope>NUCLEOTIDE SEQUENCE</scope>
    <source>
        <tissue evidence="1">Leaf</tissue>
    </source>
</reference>
<accession>A0A8J4V9P5</accession>
<organism evidence="1 2">
    <name type="scientific">Castanea mollissima</name>
    <name type="common">Chinese chestnut</name>
    <dbReference type="NCBI Taxonomy" id="60419"/>
    <lineage>
        <taxon>Eukaryota</taxon>
        <taxon>Viridiplantae</taxon>
        <taxon>Streptophyta</taxon>
        <taxon>Embryophyta</taxon>
        <taxon>Tracheophyta</taxon>
        <taxon>Spermatophyta</taxon>
        <taxon>Magnoliopsida</taxon>
        <taxon>eudicotyledons</taxon>
        <taxon>Gunneridae</taxon>
        <taxon>Pentapetalae</taxon>
        <taxon>rosids</taxon>
        <taxon>fabids</taxon>
        <taxon>Fagales</taxon>
        <taxon>Fagaceae</taxon>
        <taxon>Castanea</taxon>
    </lineage>
</organism>
<protein>
    <submittedName>
        <fullName evidence="1">Uncharacterized protein</fullName>
    </submittedName>
</protein>